<dbReference type="GO" id="GO:0006887">
    <property type="term" value="P:exocytosis"/>
    <property type="evidence" value="ECO:0007669"/>
    <property type="project" value="UniProtKB-KW"/>
</dbReference>
<feature type="compositionally biased region" description="Low complexity" evidence="4">
    <location>
        <begin position="622"/>
        <end position="635"/>
    </location>
</feature>
<dbReference type="PANTHER" id="PTHR12542:SF17">
    <property type="entry name" value="EXOCYST SUBUNIT EXO70 FAMILY PROTEIN"/>
    <property type="match status" value="1"/>
</dbReference>
<gene>
    <name evidence="6" type="ORF">SI7747_01001459</name>
    <name evidence="7" type="ORF">SI8410_01001585</name>
</gene>
<dbReference type="AlphaFoldDB" id="A0A7I8IAZ0"/>
<dbReference type="InterPro" id="IPR046364">
    <property type="entry name" value="Exo70_C"/>
</dbReference>
<comment type="function">
    <text evidence="3">Component of the exocyst complex.</text>
</comment>
<dbReference type="SUPFAM" id="SSF74788">
    <property type="entry name" value="Cullin repeat-like"/>
    <property type="match status" value="1"/>
</dbReference>
<dbReference type="Pfam" id="PF03081">
    <property type="entry name" value="Exo70_C"/>
    <property type="match status" value="1"/>
</dbReference>
<feature type="compositionally biased region" description="Polar residues" evidence="4">
    <location>
        <begin position="30"/>
        <end position="40"/>
    </location>
</feature>
<keyword evidence="3" id="KW-0653">Protein transport</keyword>
<dbReference type="Gene3D" id="1.20.1280.170">
    <property type="entry name" value="Exocyst complex component Exo70"/>
    <property type="match status" value="1"/>
</dbReference>
<dbReference type="InterPro" id="IPR016159">
    <property type="entry name" value="Cullin_repeat-like_dom_sf"/>
</dbReference>
<sequence>MPIKGMRSIFFHPSPRRSDRHAASGEAPASTPSTPRRSFSATMMEENISAAEEIITKWDPEGSAYAKITSIFYENRAEARQFLRAVSDLQRAMHFFMADSPVSSSDLLVRGQTLMQAAMRRLQKEFYQILSANRDRLDPESISASERSSLSLTSSSSLSDLEEDEIRSATESIGEVERVSFIAMADLNSIADCMIFCGYGKECVNIYKTIRRSIVDEGLYKLGFDRLSPTQIQKFDWDVLEMRMRSWLASSKVAVRTLFSGERALCDHVFASSESIRESTFAEIARDPAIYFLGFPELVALKTKRSPEKIFRMLDMYDSIVELLPEIESVFSHESTSAVRAQVTSSLQKLAEAVRSLLGDFETAVQKDNSKVPVPGGGLHPLTRYAMNYLVFLADYSEALTEIYADQPFQMPASVPEPFFDAVPLTSTPPSPAYRAGEGSLSPISVRLAWLILVLLCKLDTKAESYREVSLAYLFLSNNLRYVVNKVRGSQLQGILGDDWVSKHESKARNYAASYERLAWGKVLATVPQTVAAETDAAREGMRRFNEAFEEACREQAGWVVPDGKMRDELKLSVSKKLIQAYRSFYMVTATVLRGEKDLPTLLRFSPDDLGNYLSDLFFGDTSTGSSSSSISGSSKASRMPV</sequence>
<keyword evidence="8" id="KW-1185">Reference proteome</keyword>
<accession>A0A7I8IAZ0</accession>
<dbReference type="GO" id="GO:0005546">
    <property type="term" value="F:phosphatidylinositol-4,5-bisphosphate binding"/>
    <property type="evidence" value="ECO:0007669"/>
    <property type="project" value="InterPro"/>
</dbReference>
<dbReference type="GO" id="GO:0000145">
    <property type="term" value="C:exocyst"/>
    <property type="evidence" value="ECO:0007669"/>
    <property type="project" value="InterPro"/>
</dbReference>
<evidence type="ECO:0000259" key="5">
    <source>
        <dbReference type="Pfam" id="PF03081"/>
    </source>
</evidence>
<dbReference type="InterPro" id="IPR004140">
    <property type="entry name" value="Exo70"/>
</dbReference>
<evidence type="ECO:0000256" key="1">
    <source>
        <dbReference type="ARBA" id="ARBA00006756"/>
    </source>
</evidence>
<evidence type="ECO:0000313" key="7">
    <source>
        <dbReference type="EMBL" id="CAA7389563.1"/>
    </source>
</evidence>
<protein>
    <recommendedName>
        <fullName evidence="3">Exocyst subunit Exo70 family protein</fullName>
    </recommendedName>
</protein>
<keyword evidence="3" id="KW-0268">Exocytosis</keyword>
<name>A0A7I8IAZ0_SPIIN</name>
<evidence type="ECO:0000256" key="3">
    <source>
        <dbReference type="RuleBase" id="RU365026"/>
    </source>
</evidence>
<dbReference type="Proteomes" id="UP000663760">
    <property type="component" value="Chromosome 1"/>
</dbReference>
<dbReference type="PANTHER" id="PTHR12542">
    <property type="entry name" value="EXOCYST COMPLEX PROTEIN EXO70"/>
    <property type="match status" value="1"/>
</dbReference>
<dbReference type="GO" id="GO:0015031">
    <property type="term" value="P:protein transport"/>
    <property type="evidence" value="ECO:0007669"/>
    <property type="project" value="UniProtKB-KW"/>
</dbReference>
<reference evidence="6" key="1">
    <citation type="submission" date="2019-12" db="EMBL/GenBank/DDBJ databases">
        <authorList>
            <person name="Scholz U."/>
            <person name="Mascher M."/>
            <person name="Fiebig A."/>
        </authorList>
    </citation>
    <scope>NUCLEOTIDE SEQUENCE</scope>
</reference>
<feature type="domain" description="Exocyst complex subunit Exo70 C-terminal" evidence="5">
    <location>
        <begin position="246"/>
        <end position="616"/>
    </location>
</feature>
<dbReference type="EMBL" id="LR743588">
    <property type="protein sequence ID" value="CAA2615103.1"/>
    <property type="molecule type" value="Genomic_DNA"/>
</dbReference>
<evidence type="ECO:0000313" key="8">
    <source>
        <dbReference type="Proteomes" id="UP000663760"/>
    </source>
</evidence>
<organism evidence="6">
    <name type="scientific">Spirodela intermedia</name>
    <name type="common">Intermediate duckweed</name>
    <dbReference type="NCBI Taxonomy" id="51605"/>
    <lineage>
        <taxon>Eukaryota</taxon>
        <taxon>Viridiplantae</taxon>
        <taxon>Streptophyta</taxon>
        <taxon>Embryophyta</taxon>
        <taxon>Tracheophyta</taxon>
        <taxon>Spermatophyta</taxon>
        <taxon>Magnoliopsida</taxon>
        <taxon>Liliopsida</taxon>
        <taxon>Araceae</taxon>
        <taxon>Lemnoideae</taxon>
        <taxon>Spirodela</taxon>
    </lineage>
</organism>
<dbReference type="FunFam" id="1.20.1280.170:FF:000003">
    <property type="entry name" value="Exocyst subunit Exo70 family protein"/>
    <property type="match status" value="1"/>
</dbReference>
<proteinExistence type="inferred from homology"/>
<keyword evidence="2 3" id="KW-0813">Transport</keyword>
<feature type="region of interest" description="Disordered" evidence="4">
    <location>
        <begin position="1"/>
        <end position="40"/>
    </location>
</feature>
<dbReference type="EMBL" id="LR746264">
    <property type="protein sequence ID" value="CAA7389563.1"/>
    <property type="molecule type" value="Genomic_DNA"/>
</dbReference>
<dbReference type="OrthoDB" id="1922221at2759"/>
<evidence type="ECO:0000313" key="6">
    <source>
        <dbReference type="EMBL" id="CAA2615103.1"/>
    </source>
</evidence>
<feature type="region of interest" description="Disordered" evidence="4">
    <location>
        <begin position="622"/>
        <end position="642"/>
    </location>
</feature>
<evidence type="ECO:0000256" key="2">
    <source>
        <dbReference type="ARBA" id="ARBA00022448"/>
    </source>
</evidence>
<dbReference type="Pfam" id="PF20669">
    <property type="entry name" value="Exo70_N"/>
    <property type="match status" value="1"/>
</dbReference>
<comment type="similarity">
    <text evidence="1 3">Belongs to the EXO70 family.</text>
</comment>
<evidence type="ECO:0000256" key="4">
    <source>
        <dbReference type="SAM" id="MobiDB-lite"/>
    </source>
</evidence>